<organism evidence="2 3">
    <name type="scientific">Portunus trituberculatus</name>
    <name type="common">Swimming crab</name>
    <name type="synonym">Neptunus trituberculatus</name>
    <dbReference type="NCBI Taxonomy" id="210409"/>
    <lineage>
        <taxon>Eukaryota</taxon>
        <taxon>Metazoa</taxon>
        <taxon>Ecdysozoa</taxon>
        <taxon>Arthropoda</taxon>
        <taxon>Crustacea</taxon>
        <taxon>Multicrustacea</taxon>
        <taxon>Malacostraca</taxon>
        <taxon>Eumalacostraca</taxon>
        <taxon>Eucarida</taxon>
        <taxon>Decapoda</taxon>
        <taxon>Pleocyemata</taxon>
        <taxon>Brachyura</taxon>
        <taxon>Eubrachyura</taxon>
        <taxon>Portunoidea</taxon>
        <taxon>Portunidae</taxon>
        <taxon>Portuninae</taxon>
        <taxon>Portunus</taxon>
    </lineage>
</organism>
<evidence type="ECO:0000313" key="3">
    <source>
        <dbReference type="Proteomes" id="UP000324222"/>
    </source>
</evidence>
<sequence length="101" mass="10981">MGNTDTKKRRRLKEDPQNITPQKTILNSLSTAHESSSPVGHEASDTVLSEDTAALLVSHSQLATHTQRELTGHRLSHTAASLSSRGATKHQSCSLMLRVLI</sequence>
<gene>
    <name evidence="2" type="ORF">E2C01_069460</name>
</gene>
<feature type="region of interest" description="Disordered" evidence="1">
    <location>
        <begin position="1"/>
        <end position="44"/>
    </location>
</feature>
<keyword evidence="3" id="KW-1185">Reference proteome</keyword>
<reference evidence="2 3" key="1">
    <citation type="submission" date="2019-05" db="EMBL/GenBank/DDBJ databases">
        <title>Another draft genome of Portunus trituberculatus and its Hox gene families provides insights of decapod evolution.</title>
        <authorList>
            <person name="Jeong J.-H."/>
            <person name="Song I."/>
            <person name="Kim S."/>
            <person name="Choi T."/>
            <person name="Kim D."/>
            <person name="Ryu S."/>
            <person name="Kim W."/>
        </authorList>
    </citation>
    <scope>NUCLEOTIDE SEQUENCE [LARGE SCALE GENOMIC DNA]</scope>
    <source>
        <tissue evidence="2">Muscle</tissue>
    </source>
</reference>
<comment type="caution">
    <text evidence="2">The sequence shown here is derived from an EMBL/GenBank/DDBJ whole genome shotgun (WGS) entry which is preliminary data.</text>
</comment>
<feature type="compositionally biased region" description="Polar residues" evidence="1">
    <location>
        <begin position="17"/>
        <end position="38"/>
    </location>
</feature>
<accession>A0A5B7HZE9</accession>
<dbReference type="Proteomes" id="UP000324222">
    <property type="component" value="Unassembled WGS sequence"/>
</dbReference>
<dbReference type="AlphaFoldDB" id="A0A5B7HZE9"/>
<protein>
    <submittedName>
        <fullName evidence="2">Uncharacterized protein</fullName>
    </submittedName>
</protein>
<name>A0A5B7HZE9_PORTR</name>
<evidence type="ECO:0000256" key="1">
    <source>
        <dbReference type="SAM" id="MobiDB-lite"/>
    </source>
</evidence>
<dbReference type="EMBL" id="VSRR010040301">
    <property type="protein sequence ID" value="MPC75076.1"/>
    <property type="molecule type" value="Genomic_DNA"/>
</dbReference>
<proteinExistence type="predicted"/>
<evidence type="ECO:0000313" key="2">
    <source>
        <dbReference type="EMBL" id="MPC75076.1"/>
    </source>
</evidence>